<dbReference type="Pfam" id="PF00440">
    <property type="entry name" value="TetR_N"/>
    <property type="match status" value="1"/>
</dbReference>
<dbReference type="RefSeq" id="WP_109696801.1">
    <property type="nucleotide sequence ID" value="NZ_QGDD01000010.1"/>
</dbReference>
<dbReference type="InterPro" id="IPR009057">
    <property type="entry name" value="Homeodomain-like_sf"/>
</dbReference>
<accession>A0A316TFL6</accession>
<dbReference type="SUPFAM" id="SSF46689">
    <property type="entry name" value="Homeodomain-like"/>
    <property type="match status" value="1"/>
</dbReference>
<feature type="DNA-binding region" description="H-T-H motif" evidence="2">
    <location>
        <begin position="53"/>
        <end position="72"/>
    </location>
</feature>
<sequence length="218" mass="23379">MAAASSDVAAGPPSLLERAFADALDGAEVEDPNSAILDAAYDLFCRQGIQRTTMEDVARRARVSRITVYRRLVSKEALVEAVLLRDFRLYVDRFLADLAGAQTVADRVVTGFVSSLRATRSNPLMTGLMQAEPGAVAPTIVGEDGRVLAAVARFLAGQLRIEQQAGNVGPDVDVGVVAELMVRLSASFFLTPSEVVDLDDDEQVAGIARRYLVPMLQA</sequence>
<name>A0A316TFL6_9ACTN</name>
<dbReference type="PANTHER" id="PTHR30055:SF153">
    <property type="entry name" value="HTH-TYPE TRANSCRIPTIONAL REPRESSOR RV3405C"/>
    <property type="match status" value="1"/>
</dbReference>
<dbReference type="Gene3D" id="1.10.357.10">
    <property type="entry name" value="Tetracycline Repressor, domain 2"/>
    <property type="match status" value="1"/>
</dbReference>
<dbReference type="GO" id="GO:0003700">
    <property type="term" value="F:DNA-binding transcription factor activity"/>
    <property type="evidence" value="ECO:0007669"/>
    <property type="project" value="TreeGrafter"/>
</dbReference>
<dbReference type="OrthoDB" id="6077212at2"/>
<dbReference type="AlphaFoldDB" id="A0A316TFL6"/>
<feature type="domain" description="HTH tetR-type" evidence="3">
    <location>
        <begin position="30"/>
        <end position="90"/>
    </location>
</feature>
<dbReference type="PRINTS" id="PR00455">
    <property type="entry name" value="HTHTETR"/>
</dbReference>
<comment type="caution">
    <text evidence="4">The sequence shown here is derived from an EMBL/GenBank/DDBJ whole genome shotgun (WGS) entry which is preliminary data.</text>
</comment>
<evidence type="ECO:0000256" key="2">
    <source>
        <dbReference type="PROSITE-ProRule" id="PRU00335"/>
    </source>
</evidence>
<organism evidence="4 5">
    <name type="scientific">Nocardioides silvaticus</name>
    <dbReference type="NCBI Taxonomy" id="2201891"/>
    <lineage>
        <taxon>Bacteria</taxon>
        <taxon>Bacillati</taxon>
        <taxon>Actinomycetota</taxon>
        <taxon>Actinomycetes</taxon>
        <taxon>Propionibacteriales</taxon>
        <taxon>Nocardioidaceae</taxon>
        <taxon>Nocardioides</taxon>
    </lineage>
</organism>
<dbReference type="InterPro" id="IPR050109">
    <property type="entry name" value="HTH-type_TetR-like_transc_reg"/>
</dbReference>
<evidence type="ECO:0000313" key="5">
    <source>
        <dbReference type="Proteomes" id="UP000245507"/>
    </source>
</evidence>
<keyword evidence="1 2" id="KW-0238">DNA-binding</keyword>
<proteinExistence type="predicted"/>
<protein>
    <submittedName>
        <fullName evidence="4">TetR family transcriptional regulator</fullName>
    </submittedName>
</protein>
<dbReference type="EMBL" id="QGDD01000010">
    <property type="protein sequence ID" value="PWN01292.1"/>
    <property type="molecule type" value="Genomic_DNA"/>
</dbReference>
<dbReference type="Proteomes" id="UP000245507">
    <property type="component" value="Unassembled WGS sequence"/>
</dbReference>
<evidence type="ECO:0000259" key="3">
    <source>
        <dbReference type="PROSITE" id="PS50977"/>
    </source>
</evidence>
<evidence type="ECO:0000256" key="1">
    <source>
        <dbReference type="ARBA" id="ARBA00023125"/>
    </source>
</evidence>
<reference evidence="4 5" key="1">
    <citation type="submission" date="2018-05" db="EMBL/GenBank/DDBJ databases">
        <title>Nocardioides silvaticus genome.</title>
        <authorList>
            <person name="Li C."/>
            <person name="Wang G."/>
        </authorList>
    </citation>
    <scope>NUCLEOTIDE SEQUENCE [LARGE SCALE GENOMIC DNA]</scope>
    <source>
        <strain evidence="4 5">CCTCC AB 2018079</strain>
    </source>
</reference>
<keyword evidence="5" id="KW-1185">Reference proteome</keyword>
<dbReference type="InterPro" id="IPR001647">
    <property type="entry name" value="HTH_TetR"/>
</dbReference>
<dbReference type="PROSITE" id="PS50977">
    <property type="entry name" value="HTH_TETR_2"/>
    <property type="match status" value="1"/>
</dbReference>
<gene>
    <name evidence="4" type="ORF">DJ010_19210</name>
</gene>
<dbReference type="PANTHER" id="PTHR30055">
    <property type="entry name" value="HTH-TYPE TRANSCRIPTIONAL REGULATOR RUTR"/>
    <property type="match status" value="1"/>
</dbReference>
<evidence type="ECO:0000313" key="4">
    <source>
        <dbReference type="EMBL" id="PWN01292.1"/>
    </source>
</evidence>
<dbReference type="GO" id="GO:0000976">
    <property type="term" value="F:transcription cis-regulatory region binding"/>
    <property type="evidence" value="ECO:0007669"/>
    <property type="project" value="TreeGrafter"/>
</dbReference>